<sequence length="137" mass="15163">MGYIGNNDDPVLGADDDWLIIHVLYHELLTLIIFDILQNKAVKVLERCAKSSGLPVKGPKISHPPLAPSDLVELHMQVVCRSGVHKGGLVLQGRDPVRNRKSLDLIAPDSNQSCTRLHCICVQDSSLLKTWGWFSSK</sequence>
<proteinExistence type="predicted"/>
<organism evidence="1 2">
    <name type="scientific">Durusdinium trenchii</name>
    <dbReference type="NCBI Taxonomy" id="1381693"/>
    <lineage>
        <taxon>Eukaryota</taxon>
        <taxon>Sar</taxon>
        <taxon>Alveolata</taxon>
        <taxon>Dinophyceae</taxon>
        <taxon>Suessiales</taxon>
        <taxon>Symbiodiniaceae</taxon>
        <taxon>Durusdinium</taxon>
    </lineage>
</organism>
<evidence type="ECO:0000313" key="2">
    <source>
        <dbReference type="Proteomes" id="UP001642484"/>
    </source>
</evidence>
<comment type="caution">
    <text evidence="1">The sequence shown here is derived from an EMBL/GenBank/DDBJ whole genome shotgun (WGS) entry which is preliminary data.</text>
</comment>
<evidence type="ECO:0000313" key="1">
    <source>
        <dbReference type="EMBL" id="CAK8986305.1"/>
    </source>
</evidence>
<reference evidence="1 2" key="1">
    <citation type="submission" date="2024-02" db="EMBL/GenBank/DDBJ databases">
        <authorList>
            <person name="Chen Y."/>
            <person name="Shah S."/>
            <person name="Dougan E. K."/>
            <person name="Thang M."/>
            <person name="Chan C."/>
        </authorList>
    </citation>
    <scope>NUCLEOTIDE SEQUENCE [LARGE SCALE GENOMIC DNA]</scope>
</reference>
<gene>
    <name evidence="1" type="ORF">CCMP2556_LOCUS459</name>
</gene>
<dbReference type="Proteomes" id="UP001642484">
    <property type="component" value="Unassembled WGS sequence"/>
</dbReference>
<protein>
    <recommendedName>
        <fullName evidence="3">FHA domain-containing protein</fullName>
    </recommendedName>
</protein>
<evidence type="ECO:0008006" key="3">
    <source>
        <dbReference type="Google" id="ProtNLM"/>
    </source>
</evidence>
<name>A0ABP0H7X7_9DINO</name>
<accession>A0ABP0H7X7</accession>
<keyword evidence="2" id="KW-1185">Reference proteome</keyword>
<dbReference type="EMBL" id="CAXAMN010000092">
    <property type="protein sequence ID" value="CAK8986305.1"/>
    <property type="molecule type" value="Genomic_DNA"/>
</dbReference>